<keyword evidence="1" id="KW-0732">Signal</keyword>
<evidence type="ECO:0000313" key="2">
    <source>
        <dbReference type="EMBL" id="TQC51295.1"/>
    </source>
</evidence>
<organism evidence="2 3">
    <name type="scientific">Mycoplasmopsis mucosicanis</name>
    <dbReference type="NCBI Taxonomy" id="458208"/>
    <lineage>
        <taxon>Bacteria</taxon>
        <taxon>Bacillati</taxon>
        <taxon>Mycoplasmatota</taxon>
        <taxon>Mycoplasmoidales</taxon>
        <taxon>Metamycoplasmataceae</taxon>
        <taxon>Mycoplasmopsis</taxon>
    </lineage>
</organism>
<accession>A0A507SM02</accession>
<keyword evidence="3" id="KW-1185">Reference proteome</keyword>
<evidence type="ECO:0008006" key="4">
    <source>
        <dbReference type="Google" id="ProtNLM"/>
    </source>
</evidence>
<name>A0A507SM02_9BACT</name>
<sequence>MKKRLSIYLSSFCVGLPIIVASAACSNPNTGASDTDTLSDQKHLKTSLLGKELNAFEVNRRIENMLANNQSSAEIIDYINQFIDDKINNQKYEFVKSEIDKDSLKLTLKDTNKNQLTIFIDQFQKYEQKDSESGKKVSGWVNLGDIEINTVVGDEAKKLDADEFKRFIEKKNKEFKNDGYKLLKFLRDNNYLEIKNLDENSKWKYTYIDKSHTHGLYDFHAYFVAEDKKTGKLFREYDENGQPGFSLKGWKRILKVGEIWVPLTIKVNKDAQKSKLAEFKNSFKNASSIKQKIEIIHSISNAKFGDLEKVDLSKYNYSLELIETQNKLNEIILKASVKSKEATENDEEDNKSNTVYALIKDFDTEISAGNYQFNTSIRFNGFDVNQIKGILGAGSNSEHPQKVEEETFEELSVPELKTVQEVNEFLAKLIGQKDKTLAFSIEKIKEFIFEAEITDDDKYTAEDKKYVNSLIDVPLSKGRVQKGQYSLLVDKVNSASSLEQKISAVKELHKLILETRKKLSDLVLNTNKKLMDERIKFYKQQNIKYTSLEKLYEQNNEFLNASKHPAFEKVIELSENISEELNDFLYGDQDSLTFEQVMSVLKNKIGVQFSKFIQSDDKFEYKFDNKSVKVTQNHYNSEYNIKESNNKIVSFSAQITEKSTKKTSDITVNLVFNED</sequence>
<gene>
    <name evidence="2" type="ORF">E1I18_03300</name>
</gene>
<evidence type="ECO:0000313" key="3">
    <source>
        <dbReference type="Proteomes" id="UP000320801"/>
    </source>
</evidence>
<dbReference type="PROSITE" id="PS51257">
    <property type="entry name" value="PROKAR_LIPOPROTEIN"/>
    <property type="match status" value="1"/>
</dbReference>
<dbReference type="Proteomes" id="UP000320801">
    <property type="component" value="Unassembled WGS sequence"/>
</dbReference>
<protein>
    <recommendedName>
        <fullName evidence="4">Lipoprotein</fullName>
    </recommendedName>
</protein>
<feature type="chain" id="PRO_5021371886" description="Lipoprotein" evidence="1">
    <location>
        <begin position="24"/>
        <end position="675"/>
    </location>
</feature>
<dbReference type="EMBL" id="SMDN01000018">
    <property type="protein sequence ID" value="TQC51295.1"/>
    <property type="molecule type" value="Genomic_DNA"/>
</dbReference>
<dbReference type="AlphaFoldDB" id="A0A507SM02"/>
<dbReference type="OrthoDB" id="396984at2"/>
<comment type="caution">
    <text evidence="2">The sequence shown here is derived from an EMBL/GenBank/DDBJ whole genome shotgun (WGS) entry which is preliminary data.</text>
</comment>
<feature type="signal peptide" evidence="1">
    <location>
        <begin position="1"/>
        <end position="23"/>
    </location>
</feature>
<dbReference type="RefSeq" id="WP_141484171.1">
    <property type="nucleotide sequence ID" value="NZ_SMDN01000018.1"/>
</dbReference>
<proteinExistence type="predicted"/>
<evidence type="ECO:0000256" key="1">
    <source>
        <dbReference type="SAM" id="SignalP"/>
    </source>
</evidence>
<reference evidence="2 3" key="1">
    <citation type="submission" date="2019-03" db="EMBL/GenBank/DDBJ databases">
        <title>Characterization of a novel Mycoplasma cynos real-time PCR assay.</title>
        <authorList>
            <person name="Tallmadge R.L."/>
            <person name="Mitchell P.K."/>
            <person name="Goodman L."/>
        </authorList>
    </citation>
    <scope>NUCLEOTIDE SEQUENCE [LARGE SCALE GENOMIC DNA]</scope>
    <source>
        <strain evidence="2 3">1642</strain>
    </source>
</reference>